<dbReference type="InterPro" id="IPR000743">
    <property type="entry name" value="Glyco_hydro_28"/>
</dbReference>
<keyword evidence="13" id="KW-1185">Reference proteome</keyword>
<dbReference type="Gene3D" id="2.160.20.10">
    <property type="entry name" value="Single-stranded right-handed beta-helix, Pectin lyase-like"/>
    <property type="match status" value="1"/>
</dbReference>
<evidence type="ECO:0000313" key="12">
    <source>
        <dbReference type="EMBL" id="CZR52389.1"/>
    </source>
</evidence>
<dbReference type="GO" id="GO:0005975">
    <property type="term" value="P:carbohydrate metabolic process"/>
    <property type="evidence" value="ECO:0007669"/>
    <property type="project" value="InterPro"/>
</dbReference>
<keyword evidence="7" id="KW-0325">Glycoprotein</keyword>
<dbReference type="EMBL" id="FJOG01000002">
    <property type="protein sequence ID" value="CZR52389.1"/>
    <property type="molecule type" value="Genomic_DNA"/>
</dbReference>
<gene>
    <name evidence="12" type="ORF">PAC_02266</name>
</gene>
<proteinExistence type="inferred from homology"/>
<evidence type="ECO:0000256" key="8">
    <source>
        <dbReference type="ARBA" id="ARBA00023295"/>
    </source>
</evidence>
<dbReference type="OrthoDB" id="2268901at2759"/>
<dbReference type="Pfam" id="PF00295">
    <property type="entry name" value="Glyco_hydro_28"/>
    <property type="match status" value="1"/>
</dbReference>
<evidence type="ECO:0000256" key="5">
    <source>
        <dbReference type="ARBA" id="ARBA00022801"/>
    </source>
</evidence>
<evidence type="ECO:0000256" key="6">
    <source>
        <dbReference type="ARBA" id="ARBA00023157"/>
    </source>
</evidence>
<feature type="chain" id="PRO_5013132140" evidence="11">
    <location>
        <begin position="22"/>
        <end position="467"/>
    </location>
</feature>
<dbReference type="Proteomes" id="UP000184330">
    <property type="component" value="Unassembled WGS sequence"/>
</dbReference>
<comment type="similarity">
    <text evidence="2 10">Belongs to the glycosyl hydrolase 28 family.</text>
</comment>
<evidence type="ECO:0000256" key="7">
    <source>
        <dbReference type="ARBA" id="ARBA00023180"/>
    </source>
</evidence>
<comment type="subcellular location">
    <subcellularLocation>
        <location evidence="1">Secreted</location>
    </subcellularLocation>
</comment>
<evidence type="ECO:0000256" key="2">
    <source>
        <dbReference type="ARBA" id="ARBA00008834"/>
    </source>
</evidence>
<sequence length="467" mass="49059">MKILIHSLATAVFTLLPPISAQLSGSVGPTTSRTSKRSKVCNVLDYGGVASKTSDIGPPIASAFAACKNGGTVYIPPGDYGMSTWAALSGGKSWALQLDGIIYRVGTGGGHMISVSSTSDFEFYSSTSKGAMQGYGYTFHAGTLPPSSSPPSSSLPFPKSNFQPAGNYGPRLIRLTKVTDFSIHDLALVDAGAFHLIMDTCSDGEVYNMIIRGGNEGGLDGIDIWGSNIHVHDVEVTNRDECVTVKSPASNMLIENIYCNWSGGCAMGSLGSDTAISNIHYRNIYTQNSNQMYMLKSRGGSGSVKNCTFESFLGHSNAYTLDLNADWSSQKVATGYGVLYQDITFRDWRGTCSNGVQRGPVQVLCPDKVPCTGIVVEGFSVWTESGSSVVWKCQNAYGSGACLKAGSGSGYAVVTSTINTAPSGYASDPKMPNDLTAGFALTSSIPIPPIPTTFFPGATPASKLLGG</sequence>
<accession>A0A1L7WHZ1</accession>
<dbReference type="InterPro" id="IPR012334">
    <property type="entry name" value="Pectin_lyas_fold"/>
</dbReference>
<evidence type="ECO:0000256" key="11">
    <source>
        <dbReference type="SAM" id="SignalP"/>
    </source>
</evidence>
<evidence type="ECO:0000256" key="4">
    <source>
        <dbReference type="ARBA" id="ARBA00022729"/>
    </source>
</evidence>
<dbReference type="PANTHER" id="PTHR31736:SF19">
    <property type="entry name" value="PECTIN LYASE SUPERFAMILY PROTEIN-RELATED"/>
    <property type="match status" value="1"/>
</dbReference>
<dbReference type="GO" id="GO:0046576">
    <property type="term" value="F:rhamnogalacturonan alpha-L-rhamnopyranosyl-(1-&gt;4)-alpha-D-galactopyranosyluronide lyase activity"/>
    <property type="evidence" value="ECO:0007669"/>
    <property type="project" value="UniProtKB-ARBA"/>
</dbReference>
<keyword evidence="5 10" id="KW-0378">Hydrolase</keyword>
<name>A0A1L7WHZ1_9HELO</name>
<keyword evidence="4 11" id="KW-0732">Signal</keyword>
<evidence type="ECO:0000256" key="10">
    <source>
        <dbReference type="RuleBase" id="RU361169"/>
    </source>
</evidence>
<feature type="signal peptide" evidence="11">
    <location>
        <begin position="1"/>
        <end position="21"/>
    </location>
</feature>
<dbReference type="GO" id="GO:0071555">
    <property type="term" value="P:cell wall organization"/>
    <property type="evidence" value="ECO:0007669"/>
    <property type="project" value="UniProtKB-KW"/>
</dbReference>
<evidence type="ECO:0000256" key="1">
    <source>
        <dbReference type="ARBA" id="ARBA00004613"/>
    </source>
</evidence>
<keyword evidence="6" id="KW-1015">Disulfide bond</keyword>
<dbReference type="AlphaFoldDB" id="A0A1L7WHZ1"/>
<keyword evidence="3" id="KW-0964">Secreted</keyword>
<dbReference type="SUPFAM" id="SSF51126">
    <property type="entry name" value="Pectin lyase-like"/>
    <property type="match status" value="1"/>
</dbReference>
<evidence type="ECO:0000256" key="9">
    <source>
        <dbReference type="ARBA" id="ARBA00023316"/>
    </source>
</evidence>
<reference evidence="12 13" key="1">
    <citation type="submission" date="2016-03" db="EMBL/GenBank/DDBJ databases">
        <authorList>
            <person name="Ploux O."/>
        </authorList>
    </citation>
    <scope>NUCLEOTIDE SEQUENCE [LARGE SCALE GENOMIC DNA]</scope>
    <source>
        <strain evidence="12 13">UAMH 11012</strain>
    </source>
</reference>
<keyword evidence="8 10" id="KW-0326">Glycosidase</keyword>
<dbReference type="STRING" id="576137.A0A1L7WHZ1"/>
<organism evidence="12 13">
    <name type="scientific">Phialocephala subalpina</name>
    <dbReference type="NCBI Taxonomy" id="576137"/>
    <lineage>
        <taxon>Eukaryota</taxon>
        <taxon>Fungi</taxon>
        <taxon>Dikarya</taxon>
        <taxon>Ascomycota</taxon>
        <taxon>Pezizomycotina</taxon>
        <taxon>Leotiomycetes</taxon>
        <taxon>Helotiales</taxon>
        <taxon>Mollisiaceae</taxon>
        <taxon>Phialocephala</taxon>
        <taxon>Phialocephala fortinii species complex</taxon>
    </lineage>
</organism>
<dbReference type="InterPro" id="IPR011050">
    <property type="entry name" value="Pectin_lyase_fold/virulence"/>
</dbReference>
<evidence type="ECO:0000313" key="13">
    <source>
        <dbReference type="Proteomes" id="UP000184330"/>
    </source>
</evidence>
<dbReference type="PANTHER" id="PTHR31736">
    <property type="match status" value="1"/>
</dbReference>
<keyword evidence="9" id="KW-0961">Cell wall biogenesis/degradation</keyword>
<dbReference type="GO" id="GO:0004650">
    <property type="term" value="F:polygalacturonase activity"/>
    <property type="evidence" value="ECO:0007669"/>
    <property type="project" value="InterPro"/>
</dbReference>
<dbReference type="GO" id="GO:0005576">
    <property type="term" value="C:extracellular region"/>
    <property type="evidence" value="ECO:0007669"/>
    <property type="project" value="UniProtKB-SubCell"/>
</dbReference>
<protein>
    <submittedName>
        <fullName evidence="12">Probable rhamnogalacturonase A</fullName>
    </submittedName>
</protein>
<evidence type="ECO:0000256" key="3">
    <source>
        <dbReference type="ARBA" id="ARBA00022525"/>
    </source>
</evidence>